<feature type="transmembrane region" description="Helical" evidence="2">
    <location>
        <begin position="1224"/>
        <end position="1245"/>
    </location>
</feature>
<protein>
    <submittedName>
        <fullName evidence="4">VWFA and cache domain-containing protein 1</fullName>
    </submittedName>
</protein>
<keyword evidence="2" id="KW-0472">Membrane</keyword>
<dbReference type="PANTHER" id="PTHR10166">
    <property type="entry name" value="VOLTAGE-DEPENDENT CALCIUM CHANNEL SUBUNIT ALPHA-2/DELTA-RELATED"/>
    <property type="match status" value="1"/>
</dbReference>
<dbReference type="GO" id="GO:0005245">
    <property type="term" value="F:voltage-gated calcium channel activity"/>
    <property type="evidence" value="ECO:0007669"/>
    <property type="project" value="TreeGrafter"/>
</dbReference>
<evidence type="ECO:0000256" key="2">
    <source>
        <dbReference type="SAM" id="Phobius"/>
    </source>
</evidence>
<evidence type="ECO:0000256" key="3">
    <source>
        <dbReference type="SAM" id="SignalP"/>
    </source>
</evidence>
<feature type="compositionally biased region" description="Polar residues" evidence="1">
    <location>
        <begin position="1183"/>
        <end position="1211"/>
    </location>
</feature>
<keyword evidence="2" id="KW-1133">Transmembrane helix</keyword>
<dbReference type="PANTHER" id="PTHR10166:SF66">
    <property type="entry name" value="VWFA AND CACHE DOMAIN-CONTAINING PROTEIN CG16868"/>
    <property type="match status" value="1"/>
</dbReference>
<feature type="signal peptide" evidence="3">
    <location>
        <begin position="1"/>
        <end position="26"/>
    </location>
</feature>
<dbReference type="Gene3D" id="3.30.450.20">
    <property type="entry name" value="PAS domain"/>
    <property type="match status" value="1"/>
</dbReference>
<dbReference type="InterPro" id="IPR036465">
    <property type="entry name" value="vWFA_dom_sf"/>
</dbReference>
<keyword evidence="2" id="KW-0812">Transmembrane</keyword>
<feature type="compositionally biased region" description="Low complexity" evidence="1">
    <location>
        <begin position="1158"/>
        <end position="1182"/>
    </location>
</feature>
<evidence type="ECO:0000256" key="1">
    <source>
        <dbReference type="SAM" id="MobiDB-lite"/>
    </source>
</evidence>
<dbReference type="OrthoDB" id="10054666at2759"/>
<sequence length="1291" mass="144885">MNQPFDIYSVTLFILFSALLFENVESDTAKMEPDEIKNEWIQDFKSNIETFAEEVLNITEIKKHLTNNRKNDEVKLIDELIEFNRIYKKVSFRLANVRYVVLNLSTAIESELDAHEQGLPSKALEPLPVCCNVNTSPGSYEGRLRQNVDLNKPCIGTKGGNLFRTDVWASLQHLQQSYVDTPTVLWQYFSTTDGYFTQYPSSNRHCDSQGNLISPLTQEWFVDKLFMERKNIMIVYDVGASSDLVVGPANMTASTYIHEAVLRILDTLTPDDQVNVVAFNDTAHVPTQCGSRLFVANQVNCDKIRRFLSLTAVPGGGSDYTSGLLKAYNLLMSEKQQLPDKFRTLSTQLIFLTAGKPTNIDVEKLFTTISNKQQALDKKVHHFVYTFDTSLGEGAKEILSGIGHQELPGWPKVSSLNVTFTPPVGPRGDFQLYNANGFVHGAATYYNKLESLAKPNSSITIIGPKPDPHSGLIMTSTIPVFHNKTLYGVAAIDTSLPTIFAEILHFDIGVHSYAYLMESQHGHVLLHPKLNAPGEILQESPLFPHLSVVEPTLNKVQVFNLTHADTEIHQLRAQVPMGRSSFQSGTPLDNSTPQNATLVYSKIYGTQFVLVLVKFDLDRDILIPKHLAQDFKLHAPYHRLDEIFQSPIHNKPQDSDVCSFHDNFIATKESVIKLSPSVFVHPEQYKYSKEDVNQILEINSFLEHSKNTTLIRHEIKEEIEHILRSTNEIDDLWRPTAKRVLERYFGTPTGVLRIFPGMPFRNTYNHVRQLWFRKSVALPHQFVFSSGPFSRFRDRNMVLMSKAVSDNRETDSQISPLVKQLQGVVGVVISHRQLTAMLYQVSGCGGSDLECHLLDNNGYFITSDRRVTTSRHITQRFSWLASHLIKTKKMEPFWCTRLSEGQHRLSYTMKVTFDQRTQPNKCQSYVIGLVTGTNLYLLVLYNRTKSGCERSFNDTDSCVIGDNGQCHECLTSNDHCESPCQCSADFDPCSSRYNLHDTRNTACYNDPLVDDQVPPSFQPKPPKSDVPSCSVPCVSVEDKEECLGFPHCHWGGDVMDFPTCVWRNISDLAPPTSKMTTPGVPIPPLKPPPKQTIIPPGAGSAMPSIIAPLKITTTNTSQTMPVNFPPTKISTHHPTAPMFNNYTNIPSVVPTKMTGFTPDMKQTKDMTTTSTQTTISRSSTPSKHTTSVEHPTTSTIDPAHKTTPSRQNMSQKNRKTESTDNKTGLVVGLIVAAVVLTLIVGLVVYKVRQRLKSQSNGNYTRKGSVFDGVLFNRTSDEAELTQTSQPYQQIM</sequence>
<evidence type="ECO:0000313" key="4">
    <source>
        <dbReference type="EMBL" id="OWF35503.1"/>
    </source>
</evidence>
<dbReference type="Proteomes" id="UP000242188">
    <property type="component" value="Unassembled WGS sequence"/>
</dbReference>
<evidence type="ECO:0000313" key="5">
    <source>
        <dbReference type="Proteomes" id="UP000242188"/>
    </source>
</evidence>
<proteinExistence type="predicted"/>
<comment type="caution">
    <text evidence="4">The sequence shown here is derived from an EMBL/GenBank/DDBJ whole genome shotgun (WGS) entry which is preliminary data.</text>
</comment>
<feature type="chain" id="PRO_5012465249" evidence="3">
    <location>
        <begin position="27"/>
        <end position="1291"/>
    </location>
</feature>
<reference evidence="4 5" key="1">
    <citation type="journal article" date="2017" name="Nat. Ecol. Evol.">
        <title>Scallop genome provides insights into evolution of bilaterian karyotype and development.</title>
        <authorList>
            <person name="Wang S."/>
            <person name="Zhang J."/>
            <person name="Jiao W."/>
            <person name="Li J."/>
            <person name="Xun X."/>
            <person name="Sun Y."/>
            <person name="Guo X."/>
            <person name="Huan P."/>
            <person name="Dong B."/>
            <person name="Zhang L."/>
            <person name="Hu X."/>
            <person name="Sun X."/>
            <person name="Wang J."/>
            <person name="Zhao C."/>
            <person name="Wang Y."/>
            <person name="Wang D."/>
            <person name="Huang X."/>
            <person name="Wang R."/>
            <person name="Lv J."/>
            <person name="Li Y."/>
            <person name="Zhang Z."/>
            <person name="Liu B."/>
            <person name="Lu W."/>
            <person name="Hui Y."/>
            <person name="Liang J."/>
            <person name="Zhou Z."/>
            <person name="Hou R."/>
            <person name="Li X."/>
            <person name="Liu Y."/>
            <person name="Li H."/>
            <person name="Ning X."/>
            <person name="Lin Y."/>
            <person name="Zhao L."/>
            <person name="Xing Q."/>
            <person name="Dou J."/>
            <person name="Li Y."/>
            <person name="Mao J."/>
            <person name="Guo H."/>
            <person name="Dou H."/>
            <person name="Li T."/>
            <person name="Mu C."/>
            <person name="Jiang W."/>
            <person name="Fu Q."/>
            <person name="Fu X."/>
            <person name="Miao Y."/>
            <person name="Liu J."/>
            <person name="Yu Q."/>
            <person name="Li R."/>
            <person name="Liao H."/>
            <person name="Li X."/>
            <person name="Kong Y."/>
            <person name="Jiang Z."/>
            <person name="Chourrout D."/>
            <person name="Li R."/>
            <person name="Bao Z."/>
        </authorList>
    </citation>
    <scope>NUCLEOTIDE SEQUENCE [LARGE SCALE GENOMIC DNA]</scope>
    <source>
        <strain evidence="4 5">PY_sf001</strain>
    </source>
</reference>
<dbReference type="Gene3D" id="3.40.50.410">
    <property type="entry name" value="von Willebrand factor, type A domain"/>
    <property type="match status" value="1"/>
</dbReference>
<dbReference type="SUPFAM" id="SSF53300">
    <property type="entry name" value="vWA-like"/>
    <property type="match status" value="1"/>
</dbReference>
<keyword evidence="3" id="KW-0732">Signal</keyword>
<dbReference type="InterPro" id="IPR051173">
    <property type="entry name" value="Ca_channel_alpha-2/delta"/>
</dbReference>
<dbReference type="STRING" id="6573.A0A210PG81"/>
<gene>
    <name evidence="4" type="ORF">KP79_PYT11383</name>
</gene>
<accession>A0A210PG81</accession>
<dbReference type="EMBL" id="NEDP02076723">
    <property type="protein sequence ID" value="OWF35503.1"/>
    <property type="molecule type" value="Genomic_DNA"/>
</dbReference>
<keyword evidence="5" id="KW-1185">Reference proteome</keyword>
<feature type="region of interest" description="Disordered" evidence="1">
    <location>
        <begin position="1158"/>
        <end position="1220"/>
    </location>
</feature>
<name>A0A210PG81_MIZYE</name>
<dbReference type="GO" id="GO:0005891">
    <property type="term" value="C:voltage-gated calcium channel complex"/>
    <property type="evidence" value="ECO:0007669"/>
    <property type="project" value="TreeGrafter"/>
</dbReference>
<organism evidence="4 5">
    <name type="scientific">Mizuhopecten yessoensis</name>
    <name type="common">Japanese scallop</name>
    <name type="synonym">Patinopecten yessoensis</name>
    <dbReference type="NCBI Taxonomy" id="6573"/>
    <lineage>
        <taxon>Eukaryota</taxon>
        <taxon>Metazoa</taxon>
        <taxon>Spiralia</taxon>
        <taxon>Lophotrochozoa</taxon>
        <taxon>Mollusca</taxon>
        <taxon>Bivalvia</taxon>
        <taxon>Autobranchia</taxon>
        <taxon>Pteriomorphia</taxon>
        <taxon>Pectinida</taxon>
        <taxon>Pectinoidea</taxon>
        <taxon>Pectinidae</taxon>
        <taxon>Mizuhopecten</taxon>
    </lineage>
</organism>